<reference evidence="2" key="1">
    <citation type="submission" date="2017-09" db="EMBL/GenBank/DDBJ databases">
        <title>Depth-based differentiation of microbial function through sediment-hosted aquifers and enrichment of novel symbionts in the deep terrestrial subsurface.</title>
        <authorList>
            <person name="Probst A.J."/>
            <person name="Ladd B."/>
            <person name="Jarett J.K."/>
            <person name="Geller-Mcgrath D.E."/>
            <person name="Sieber C.M.K."/>
            <person name="Emerson J.B."/>
            <person name="Anantharaman K."/>
            <person name="Thomas B.C."/>
            <person name="Malmstrom R."/>
            <person name="Stieglmeier M."/>
            <person name="Klingl A."/>
            <person name="Woyke T."/>
            <person name="Ryan C.M."/>
            <person name="Banfield J.F."/>
        </authorList>
    </citation>
    <scope>NUCLEOTIDE SEQUENCE [LARGE SCALE GENOMIC DNA]</scope>
</reference>
<evidence type="ECO:0000313" key="2">
    <source>
        <dbReference type="Proteomes" id="UP000231456"/>
    </source>
</evidence>
<name>A0A2M8F9W7_9BACT</name>
<proteinExistence type="predicted"/>
<dbReference type="Proteomes" id="UP000231456">
    <property type="component" value="Unassembled WGS sequence"/>
</dbReference>
<gene>
    <name evidence="1" type="ORF">CO030_02390</name>
</gene>
<dbReference type="NCBIfam" id="TIGR04256">
    <property type="entry name" value="GxxExxY"/>
    <property type="match status" value="1"/>
</dbReference>
<dbReference type="Pfam" id="PF13366">
    <property type="entry name" value="PDDEXK_3"/>
    <property type="match status" value="1"/>
</dbReference>
<comment type="caution">
    <text evidence="1">The sequence shown here is derived from an EMBL/GenBank/DDBJ whole genome shotgun (WGS) entry which is preliminary data.</text>
</comment>
<dbReference type="EMBL" id="PFRH01000082">
    <property type="protein sequence ID" value="PJC52525.1"/>
    <property type="molecule type" value="Genomic_DNA"/>
</dbReference>
<evidence type="ECO:0000313" key="1">
    <source>
        <dbReference type="EMBL" id="PJC52525.1"/>
    </source>
</evidence>
<dbReference type="AlphaFoldDB" id="A0A2M8F9W7"/>
<accession>A0A2M8F9W7</accession>
<dbReference type="InterPro" id="IPR026350">
    <property type="entry name" value="GxxExxY"/>
</dbReference>
<organism evidence="1 2">
    <name type="scientific">Candidatus Magasanikbacteria bacterium CG_4_9_14_0_2_um_filter_42_11</name>
    <dbReference type="NCBI Taxonomy" id="1974643"/>
    <lineage>
        <taxon>Bacteria</taxon>
        <taxon>Candidatus Magasanikiibacteriota</taxon>
    </lineage>
</organism>
<sequence>MWGKNRRFRYSDNSDDSDISMEGSLLIFKEETYILRGLFFQVQNELGRYRNEKQYGDAFEHKLKENGIQYEREKILPMSFEGEQKGRNRIDFLVFGKIIVELKHNPSFSRDDYYQCQRYLVSADMWLALLVNFQPKYVNIKRILNHQKYNEQGGFTYPSQ</sequence>
<protein>
    <submittedName>
        <fullName evidence="1">GxxExxY protein</fullName>
    </submittedName>
</protein>